<dbReference type="HOGENOM" id="CLU_532498_0_0_1"/>
<feature type="domain" description="SAP" evidence="2">
    <location>
        <begin position="84"/>
        <end position="119"/>
    </location>
</feature>
<organism evidence="4 5">
    <name type="scientific">Amborella trichopoda</name>
    <dbReference type="NCBI Taxonomy" id="13333"/>
    <lineage>
        <taxon>Eukaryota</taxon>
        <taxon>Viridiplantae</taxon>
        <taxon>Streptophyta</taxon>
        <taxon>Embryophyta</taxon>
        <taxon>Tracheophyta</taxon>
        <taxon>Spermatophyta</taxon>
        <taxon>Magnoliopsida</taxon>
        <taxon>Amborellales</taxon>
        <taxon>Amborellaceae</taxon>
        <taxon>Amborella</taxon>
    </lineage>
</organism>
<dbReference type="eggNOG" id="ENOG502QRQA">
    <property type="taxonomic scope" value="Eukaryota"/>
</dbReference>
<dbReference type="InterPro" id="IPR003034">
    <property type="entry name" value="SAP_dom"/>
</dbReference>
<feature type="compositionally biased region" description="Low complexity" evidence="1">
    <location>
        <begin position="1"/>
        <end position="18"/>
    </location>
</feature>
<gene>
    <name evidence="4" type="ORF">AMTR_s00073p00176650</name>
</gene>
<dbReference type="EMBL" id="KI396509">
    <property type="protein sequence ID" value="ERM97354.1"/>
    <property type="molecule type" value="Genomic_DNA"/>
</dbReference>
<evidence type="ECO:0000256" key="1">
    <source>
        <dbReference type="SAM" id="MobiDB-lite"/>
    </source>
</evidence>
<accession>W1NRL2</accession>
<evidence type="ECO:0000259" key="2">
    <source>
        <dbReference type="Pfam" id="PF02037"/>
    </source>
</evidence>
<dbReference type="Pfam" id="PF02037">
    <property type="entry name" value="SAP"/>
    <property type="match status" value="1"/>
</dbReference>
<dbReference type="PANTHER" id="PTHR35323">
    <property type="entry name" value="SAP DOMAIN-CONTAINING PROTEIN"/>
    <property type="match status" value="1"/>
</dbReference>
<dbReference type="KEGG" id="atr:18425311"/>
<reference evidence="5" key="1">
    <citation type="journal article" date="2013" name="Science">
        <title>The Amborella genome and the evolution of flowering plants.</title>
        <authorList>
            <consortium name="Amborella Genome Project"/>
        </authorList>
    </citation>
    <scope>NUCLEOTIDE SEQUENCE [LARGE SCALE GENOMIC DNA]</scope>
</reference>
<proteinExistence type="predicted"/>
<feature type="compositionally biased region" description="Polar residues" evidence="1">
    <location>
        <begin position="368"/>
        <end position="386"/>
    </location>
</feature>
<dbReference type="Gramene" id="ERM97354">
    <property type="protein sequence ID" value="ERM97354"/>
    <property type="gene ID" value="AMTR_s00073p00176650"/>
</dbReference>
<dbReference type="Proteomes" id="UP000017836">
    <property type="component" value="Unassembled WGS sequence"/>
</dbReference>
<dbReference type="PANTHER" id="PTHR35323:SF2">
    <property type="entry name" value="SAP DOMAIN-CONTAINING PROTEIN"/>
    <property type="match status" value="1"/>
</dbReference>
<dbReference type="AlphaFoldDB" id="W1NRL2"/>
<feature type="region of interest" description="Disordered" evidence="1">
    <location>
        <begin position="315"/>
        <end position="386"/>
    </location>
</feature>
<feature type="compositionally biased region" description="Polar residues" evidence="1">
    <location>
        <begin position="316"/>
        <end position="338"/>
    </location>
</feature>
<protein>
    <submittedName>
        <fullName evidence="4">Uncharacterized protein</fullName>
    </submittedName>
</protein>
<evidence type="ECO:0000259" key="3">
    <source>
        <dbReference type="Pfam" id="PF24766"/>
    </source>
</evidence>
<evidence type="ECO:0000313" key="4">
    <source>
        <dbReference type="EMBL" id="ERM97354.1"/>
    </source>
</evidence>
<feature type="region of interest" description="Disordered" evidence="1">
    <location>
        <begin position="259"/>
        <end position="295"/>
    </location>
</feature>
<name>W1NRL2_AMBTC</name>
<feature type="region of interest" description="Disordered" evidence="1">
    <location>
        <begin position="1"/>
        <end position="57"/>
    </location>
</feature>
<dbReference type="InterPro" id="IPR056116">
    <property type="entry name" value="DUF7699"/>
</dbReference>
<keyword evidence="5" id="KW-1185">Reference proteome</keyword>
<feature type="domain" description="DUF7699" evidence="3">
    <location>
        <begin position="143"/>
        <end position="229"/>
    </location>
</feature>
<dbReference type="OrthoDB" id="690722at2759"/>
<dbReference type="Pfam" id="PF24766">
    <property type="entry name" value="DUF7699"/>
    <property type="match status" value="1"/>
</dbReference>
<feature type="compositionally biased region" description="Acidic residues" evidence="1">
    <location>
        <begin position="28"/>
        <end position="57"/>
    </location>
</feature>
<sequence length="512" mass="57562">MAHSPLPLYSPSDSYSSDEASDYRLPSDEEEEDLICIPSSDDEYELSDDAEADDGSLDDDFEAQSEEEVHYQKIIKLLASGQDLDVLKLEECKAYLRKHGLRLTGTKAVCMERILEHWRIKDGNGQELYPRSSFVINCRGDVCTGDVVLFTQRIYEKFDKIRSGGAERPIGHRTVAGRVVKESYGAHKQQHTFTVEVLWSTGLKRLPPLFPLLVKGRNLYRLKTFRQRWPDEVEREKVLAEKHVRGAEARRSRANMKAQFRNGGFRQPRKPQLRKPPPLRENEATRRPINPGEAPVSVIVGKTDTVESAHKRKMSAAQTLGKSRPTAQAPTTYVNNNPRGKAPVPAIVNNRGGKTYTVESAHKRKMSAAQTLRKSRPTAQSPTTYVNNHPLRTRCLSGFPSYDNYRVHGKFALYAPISNNHYEGSTSNWTPKGQPDFLQRFRSYNDPRSYNAGCYLNAGKRPKNRRMRDPVMGVFSCSTPGCRGVAVETCVIFGCAECCGSVGRKCGVHQGP</sequence>
<evidence type="ECO:0000313" key="5">
    <source>
        <dbReference type="Proteomes" id="UP000017836"/>
    </source>
</evidence>